<dbReference type="Pfam" id="PF13480">
    <property type="entry name" value="Acetyltransf_6"/>
    <property type="match status" value="1"/>
</dbReference>
<dbReference type="Proteomes" id="UP000261828">
    <property type="component" value="Unassembled WGS sequence"/>
</dbReference>
<organism evidence="3 4">
    <name type="scientific">Flagellimonas nanhaiensis</name>
    <dbReference type="NCBI Taxonomy" id="2292706"/>
    <lineage>
        <taxon>Bacteria</taxon>
        <taxon>Pseudomonadati</taxon>
        <taxon>Bacteroidota</taxon>
        <taxon>Flavobacteriia</taxon>
        <taxon>Flavobacteriales</taxon>
        <taxon>Flavobacteriaceae</taxon>
        <taxon>Flagellimonas</taxon>
    </lineage>
</organism>
<protein>
    <submittedName>
        <fullName evidence="3">GNAT family N-acetyltransferase</fullName>
    </submittedName>
</protein>
<dbReference type="Gene3D" id="3.40.630.30">
    <property type="match status" value="1"/>
</dbReference>
<proteinExistence type="predicted"/>
<keyword evidence="4" id="KW-1185">Reference proteome</keyword>
<feature type="domain" description="BioF2-like acetyltransferase" evidence="2">
    <location>
        <begin position="270"/>
        <end position="383"/>
    </location>
</feature>
<dbReference type="AlphaFoldDB" id="A0A371JMX9"/>
<comment type="caution">
    <text evidence="3">The sequence shown here is derived from an EMBL/GenBank/DDBJ whole genome shotgun (WGS) entry which is preliminary data.</text>
</comment>
<dbReference type="SUPFAM" id="SSF55729">
    <property type="entry name" value="Acyl-CoA N-acyltransferases (Nat)"/>
    <property type="match status" value="1"/>
</dbReference>
<evidence type="ECO:0000256" key="1">
    <source>
        <dbReference type="SAM" id="Coils"/>
    </source>
</evidence>
<dbReference type="OrthoDB" id="1424043at2"/>
<sequence length="415" mass="48978">MVTLTRRGWYTMSGVSTLEDTFTNLDRVYHAFKIKPLEKTINPSSELNVQLESTIQKIDKNLWNNLLGGNGVFDWEGLKFLEDVFTNNGLNEHNWEFRYLIIRDKDLKPILATFFTLSLWKDDMLSKPSVSDKIEKERLINPYYLTSKVVSMGSLFTEGEHIYLDRDHYQAEYSLNVMMQTLEKLEQNLDAKMVALRDFDSEGRLNQFFHGQGFIKVQMPNSCQVRFKENQTIKNYIEELSTRNRRHYRKEILAFEPQFEVRFLKSLEKQWLKQIKGLYNNVHKNNLGLNTFSFPDSLFSEMSKHPNWEFITLSLKDNPNELIGVMLCYNNLDQTYIPAFVGLNYDYVKSHHIYRQLLYQTIKRAIDLNFKRLDFGMTASFEKRKLGATVSEKFAYIQVSDNYSIELLGIMENHR</sequence>
<keyword evidence="3" id="KW-0808">Transferase</keyword>
<accession>A0A371JMX9</accession>
<gene>
    <name evidence="3" type="ORF">DX873_12895</name>
</gene>
<reference evidence="3 4" key="1">
    <citation type="submission" date="2018-08" db="EMBL/GenBank/DDBJ databases">
        <title>Muricauda nanhaiensis sp. nov., isolated from seawater of the South China Sea.</title>
        <authorList>
            <person name="Dang Y."/>
        </authorList>
    </citation>
    <scope>NUCLEOTIDE SEQUENCE [LARGE SCALE GENOMIC DNA]</scope>
    <source>
        <strain evidence="3 4">SM1704</strain>
    </source>
</reference>
<dbReference type="GO" id="GO:0016740">
    <property type="term" value="F:transferase activity"/>
    <property type="evidence" value="ECO:0007669"/>
    <property type="project" value="UniProtKB-KW"/>
</dbReference>
<dbReference type="InterPro" id="IPR038740">
    <property type="entry name" value="BioF2-like_GNAT_dom"/>
</dbReference>
<evidence type="ECO:0000313" key="3">
    <source>
        <dbReference type="EMBL" id="RDY58591.1"/>
    </source>
</evidence>
<dbReference type="InterPro" id="IPR016181">
    <property type="entry name" value="Acyl_CoA_acyltransferase"/>
</dbReference>
<feature type="coiled-coil region" evidence="1">
    <location>
        <begin position="175"/>
        <end position="202"/>
    </location>
</feature>
<evidence type="ECO:0000259" key="2">
    <source>
        <dbReference type="Pfam" id="PF13480"/>
    </source>
</evidence>
<evidence type="ECO:0000313" key="4">
    <source>
        <dbReference type="Proteomes" id="UP000261828"/>
    </source>
</evidence>
<dbReference type="EMBL" id="QTJX01000003">
    <property type="protein sequence ID" value="RDY58591.1"/>
    <property type="molecule type" value="Genomic_DNA"/>
</dbReference>
<keyword evidence="1" id="KW-0175">Coiled coil</keyword>
<name>A0A371JMX9_9FLAO</name>